<dbReference type="Proteomes" id="UP000237347">
    <property type="component" value="Unassembled WGS sequence"/>
</dbReference>
<dbReference type="EMBL" id="PKMF04000363">
    <property type="protein sequence ID" value="KAK7835830.1"/>
    <property type="molecule type" value="Genomic_DNA"/>
</dbReference>
<organism evidence="1 2">
    <name type="scientific">Quercus suber</name>
    <name type="common">Cork oak</name>
    <dbReference type="NCBI Taxonomy" id="58331"/>
    <lineage>
        <taxon>Eukaryota</taxon>
        <taxon>Viridiplantae</taxon>
        <taxon>Streptophyta</taxon>
        <taxon>Embryophyta</taxon>
        <taxon>Tracheophyta</taxon>
        <taxon>Spermatophyta</taxon>
        <taxon>Magnoliopsida</taxon>
        <taxon>eudicotyledons</taxon>
        <taxon>Gunneridae</taxon>
        <taxon>Pentapetalae</taxon>
        <taxon>rosids</taxon>
        <taxon>fabids</taxon>
        <taxon>Fagales</taxon>
        <taxon>Fagaceae</taxon>
        <taxon>Quercus</taxon>
    </lineage>
</organism>
<name>A0AAW0KAR4_QUESU</name>
<evidence type="ECO:0000313" key="1">
    <source>
        <dbReference type="EMBL" id="KAK7835830.1"/>
    </source>
</evidence>
<sequence>MIRDGHMLCTCMVMLSQSNHPKSDFFCFFPKIFFPSLSCHSSSLFLSILTGHPHQLLPPPELFGSLSQSSTGHFQEGVDQLFVYLPHRREEVPLLMPLIEAHFQFSPVVLDLTTGPFIASYLSSQCLPGHPQQFNIFTIQCHHLRITASTFPSW</sequence>
<dbReference type="AlphaFoldDB" id="A0AAW0KAR4"/>
<keyword evidence="2" id="KW-1185">Reference proteome</keyword>
<proteinExistence type="predicted"/>
<comment type="caution">
    <text evidence="1">The sequence shown here is derived from an EMBL/GenBank/DDBJ whole genome shotgun (WGS) entry which is preliminary data.</text>
</comment>
<gene>
    <name evidence="1" type="ORF">CFP56_023029</name>
</gene>
<evidence type="ECO:0000313" key="2">
    <source>
        <dbReference type="Proteomes" id="UP000237347"/>
    </source>
</evidence>
<accession>A0AAW0KAR4</accession>
<protein>
    <submittedName>
        <fullName evidence="1">Uncharacterized protein</fullName>
    </submittedName>
</protein>
<reference evidence="1 2" key="1">
    <citation type="journal article" date="2018" name="Sci. Data">
        <title>The draft genome sequence of cork oak.</title>
        <authorList>
            <person name="Ramos A.M."/>
            <person name="Usie A."/>
            <person name="Barbosa P."/>
            <person name="Barros P.M."/>
            <person name="Capote T."/>
            <person name="Chaves I."/>
            <person name="Simoes F."/>
            <person name="Abreu I."/>
            <person name="Carrasquinho I."/>
            <person name="Faro C."/>
            <person name="Guimaraes J.B."/>
            <person name="Mendonca D."/>
            <person name="Nobrega F."/>
            <person name="Rodrigues L."/>
            <person name="Saibo N.J.M."/>
            <person name="Varela M.C."/>
            <person name="Egas C."/>
            <person name="Matos J."/>
            <person name="Miguel C.M."/>
            <person name="Oliveira M.M."/>
            <person name="Ricardo C.P."/>
            <person name="Goncalves S."/>
        </authorList>
    </citation>
    <scope>NUCLEOTIDE SEQUENCE [LARGE SCALE GENOMIC DNA]</scope>
    <source>
        <strain evidence="2">cv. HL8</strain>
    </source>
</reference>